<dbReference type="AlphaFoldDB" id="A0AAV9RZP9"/>
<feature type="region of interest" description="Disordered" evidence="1">
    <location>
        <begin position="63"/>
        <end position="82"/>
    </location>
</feature>
<keyword evidence="3" id="KW-1185">Reference proteome</keyword>
<accession>A0AAV9RZP9</accession>
<feature type="compositionally biased region" description="Gly residues" evidence="1">
    <location>
        <begin position="14"/>
        <end position="27"/>
    </location>
</feature>
<dbReference type="EMBL" id="JAHHUM010001159">
    <property type="protein sequence ID" value="KAK5614528.1"/>
    <property type="molecule type" value="Genomic_DNA"/>
</dbReference>
<reference evidence="2 3" key="1">
    <citation type="submission" date="2021-06" db="EMBL/GenBank/DDBJ databases">
        <authorList>
            <person name="Palmer J.M."/>
        </authorList>
    </citation>
    <scope>NUCLEOTIDE SEQUENCE [LARGE SCALE GENOMIC DNA]</scope>
    <source>
        <strain evidence="2 3">MEX-2019</strain>
        <tissue evidence="2">Muscle</tissue>
    </source>
</reference>
<evidence type="ECO:0000256" key="1">
    <source>
        <dbReference type="SAM" id="MobiDB-lite"/>
    </source>
</evidence>
<dbReference type="Proteomes" id="UP001311232">
    <property type="component" value="Unassembled WGS sequence"/>
</dbReference>
<protein>
    <submittedName>
        <fullName evidence="2">Uncharacterized protein</fullName>
    </submittedName>
</protein>
<evidence type="ECO:0000313" key="2">
    <source>
        <dbReference type="EMBL" id="KAK5614528.1"/>
    </source>
</evidence>
<sequence length="136" mass="14396">MRNEGVSPPNSFGAGIGSGGGGNGSGGVELRSSGQIKCEAPNPSSDGTKRKRYAYISDAKLASQAERTEKSGGFAGWHLEEGGGQDSELGKLLVEDVWVDDVQGQGEVHKQDPGVHPWVFKVLQDEVQSQVDRIIC</sequence>
<evidence type="ECO:0000313" key="3">
    <source>
        <dbReference type="Proteomes" id="UP001311232"/>
    </source>
</evidence>
<proteinExistence type="predicted"/>
<name>A0AAV9RZP9_9TELE</name>
<organism evidence="2 3">
    <name type="scientific">Crenichthys baileyi</name>
    <name type="common">White River springfish</name>
    <dbReference type="NCBI Taxonomy" id="28760"/>
    <lineage>
        <taxon>Eukaryota</taxon>
        <taxon>Metazoa</taxon>
        <taxon>Chordata</taxon>
        <taxon>Craniata</taxon>
        <taxon>Vertebrata</taxon>
        <taxon>Euteleostomi</taxon>
        <taxon>Actinopterygii</taxon>
        <taxon>Neopterygii</taxon>
        <taxon>Teleostei</taxon>
        <taxon>Neoteleostei</taxon>
        <taxon>Acanthomorphata</taxon>
        <taxon>Ovalentaria</taxon>
        <taxon>Atherinomorphae</taxon>
        <taxon>Cyprinodontiformes</taxon>
        <taxon>Goodeidae</taxon>
        <taxon>Crenichthys</taxon>
    </lineage>
</organism>
<comment type="caution">
    <text evidence="2">The sequence shown here is derived from an EMBL/GenBank/DDBJ whole genome shotgun (WGS) entry which is preliminary data.</text>
</comment>
<gene>
    <name evidence="2" type="ORF">CRENBAI_020684</name>
</gene>
<feature type="region of interest" description="Disordered" evidence="1">
    <location>
        <begin position="1"/>
        <end position="51"/>
    </location>
</feature>